<dbReference type="GO" id="GO:0006012">
    <property type="term" value="P:galactose metabolic process"/>
    <property type="evidence" value="ECO:0007669"/>
    <property type="project" value="InterPro"/>
</dbReference>
<keyword evidence="2" id="KW-0547">Nucleotide-binding</keyword>
<dbReference type="SUPFAM" id="SSF54211">
    <property type="entry name" value="Ribosomal protein S5 domain 2-like"/>
    <property type="match status" value="1"/>
</dbReference>
<dbReference type="Pfam" id="PF00288">
    <property type="entry name" value="GHMP_kinases_N"/>
    <property type="match status" value="1"/>
</dbReference>
<sequence>MKFLIVVVCQKELPESAKIFLPNQLNMSVKKLKEIFKQHFHCDPQYLVRCPGRVNLIGEHIDYSGYGVFPMAIDAATYVLVSYREQPEIAFYNTDQQYPPFVHKLDAEWIGRGKPQWYQYFLCGWKGMHERLHVSVKGLNVLVSGCIPPCSGLSSSSSIVCASALATLAMHTSETFEVVSRAELAELCARAERYIGTEGGGMDQAIEILAVKGSAMLIEFNPLQWTAVKLPDEALFAVVHCGATLNKAATSHYNQRVVECRIAAQMIAKLSGVEDWKMIRTLGELARKLDKSANEMTSVVREFLTQPLYTKHAILSALEICEEELKTLCLSANTQDMQEFKLEQRAMHVFSEASRVLHFRDASNKGDIHRMGALMNESHESCRSLYECSCEELDRTVQECLHAGALGARLTGAGWGGCVVALFTKRQPNLNVLFWSQPGEGIRVEKCDDF</sequence>
<dbReference type="InterPro" id="IPR013750">
    <property type="entry name" value="GHMP_kinase_C_dom"/>
</dbReference>
<evidence type="ECO:0000259" key="4">
    <source>
        <dbReference type="Pfam" id="PF00288"/>
    </source>
</evidence>
<evidence type="ECO:0000256" key="1">
    <source>
        <dbReference type="ARBA" id="ARBA00006566"/>
    </source>
</evidence>
<dbReference type="Proteomes" id="UP000031036">
    <property type="component" value="Unassembled WGS sequence"/>
</dbReference>
<evidence type="ECO:0000259" key="5">
    <source>
        <dbReference type="Pfam" id="PF08544"/>
    </source>
</evidence>
<dbReference type="PROSITE" id="PS00106">
    <property type="entry name" value="GALACTOKINASE"/>
    <property type="match status" value="1"/>
</dbReference>
<feature type="domain" description="Galactokinase N-terminal" evidence="6">
    <location>
        <begin position="35"/>
        <end position="82"/>
    </location>
</feature>
<accession>A0A0B2VTW5</accession>
<dbReference type="Gene3D" id="3.30.230.10">
    <property type="match status" value="1"/>
</dbReference>
<dbReference type="GO" id="GO:0005524">
    <property type="term" value="F:ATP binding"/>
    <property type="evidence" value="ECO:0007669"/>
    <property type="project" value="UniProtKB-KW"/>
</dbReference>
<dbReference type="GO" id="GO:0004335">
    <property type="term" value="F:galactokinase activity"/>
    <property type="evidence" value="ECO:0007669"/>
    <property type="project" value="InterPro"/>
</dbReference>
<dbReference type="Gene3D" id="3.30.70.3170">
    <property type="match status" value="1"/>
</dbReference>
<comment type="similarity">
    <text evidence="1">Belongs to the GHMP kinase family. GalK subfamily.</text>
</comment>
<dbReference type="InterPro" id="IPR020568">
    <property type="entry name" value="Ribosomal_Su5_D2-typ_SF"/>
</dbReference>
<reference evidence="7 8" key="1">
    <citation type="submission" date="2014-11" db="EMBL/GenBank/DDBJ databases">
        <title>Genetic blueprint of the zoonotic pathogen Toxocara canis.</title>
        <authorList>
            <person name="Zhu X.-Q."/>
            <person name="Korhonen P.K."/>
            <person name="Cai H."/>
            <person name="Young N.D."/>
            <person name="Nejsum P."/>
            <person name="von Samson-Himmelstjerna G."/>
            <person name="Boag P.R."/>
            <person name="Tan P."/>
            <person name="Li Q."/>
            <person name="Min J."/>
            <person name="Yang Y."/>
            <person name="Wang X."/>
            <person name="Fang X."/>
            <person name="Hall R.S."/>
            <person name="Hofmann A."/>
            <person name="Sternberg P.W."/>
            <person name="Jex A.R."/>
            <person name="Gasser R.B."/>
        </authorList>
    </citation>
    <scope>NUCLEOTIDE SEQUENCE [LARGE SCALE GENOMIC DNA]</scope>
    <source>
        <strain evidence="7">PN_DK_2014</strain>
    </source>
</reference>
<keyword evidence="7" id="KW-0808">Transferase</keyword>
<keyword evidence="8" id="KW-1185">Reference proteome</keyword>
<dbReference type="InterPro" id="IPR000705">
    <property type="entry name" value="Galactokinase"/>
</dbReference>
<evidence type="ECO:0000256" key="2">
    <source>
        <dbReference type="ARBA" id="ARBA00022741"/>
    </source>
</evidence>
<dbReference type="InterPro" id="IPR019741">
    <property type="entry name" value="Galactokinase_CS"/>
</dbReference>
<dbReference type="PRINTS" id="PR00473">
    <property type="entry name" value="GALCTOKINASE"/>
</dbReference>
<dbReference type="InterPro" id="IPR006206">
    <property type="entry name" value="Mevalonate/galactokinase"/>
</dbReference>
<keyword evidence="7" id="KW-0418">Kinase</keyword>
<feature type="domain" description="GHMP kinase N-terminal" evidence="4">
    <location>
        <begin position="121"/>
        <end position="208"/>
    </location>
</feature>
<dbReference type="InterPro" id="IPR006204">
    <property type="entry name" value="GHMP_kinase_N_dom"/>
</dbReference>
<dbReference type="InterPro" id="IPR036554">
    <property type="entry name" value="GHMP_kinase_C_sf"/>
</dbReference>
<evidence type="ECO:0000259" key="6">
    <source>
        <dbReference type="Pfam" id="PF10509"/>
    </source>
</evidence>
<dbReference type="STRING" id="6265.A0A0B2VTW5"/>
<name>A0A0B2VTW5_TOXCA</name>
<dbReference type="NCBIfam" id="TIGR00131">
    <property type="entry name" value="gal_kin"/>
    <property type="match status" value="1"/>
</dbReference>
<dbReference type="GO" id="GO:0005829">
    <property type="term" value="C:cytosol"/>
    <property type="evidence" value="ECO:0007669"/>
    <property type="project" value="TreeGrafter"/>
</dbReference>
<dbReference type="PANTHER" id="PTHR10457">
    <property type="entry name" value="MEVALONATE KINASE/GALACTOKINASE"/>
    <property type="match status" value="1"/>
</dbReference>
<dbReference type="PIRSF" id="PIRSF000530">
    <property type="entry name" value="Galactokinase"/>
    <property type="match status" value="1"/>
</dbReference>
<proteinExistence type="inferred from homology"/>
<dbReference type="InterPro" id="IPR014721">
    <property type="entry name" value="Ribsml_uS5_D2-typ_fold_subgr"/>
</dbReference>
<dbReference type="OrthoDB" id="187738at2759"/>
<dbReference type="PRINTS" id="PR00959">
    <property type="entry name" value="MEVGALKINASE"/>
</dbReference>
<evidence type="ECO:0000256" key="3">
    <source>
        <dbReference type="ARBA" id="ARBA00022840"/>
    </source>
</evidence>
<protein>
    <submittedName>
        <fullName evidence="7">N-acetylgalactosamine kinase</fullName>
    </submittedName>
</protein>
<dbReference type="Pfam" id="PF10509">
    <property type="entry name" value="GalKase_gal_bdg"/>
    <property type="match status" value="1"/>
</dbReference>
<dbReference type="Pfam" id="PF08544">
    <property type="entry name" value="GHMP_kinases_C"/>
    <property type="match status" value="1"/>
</dbReference>
<dbReference type="PANTHER" id="PTHR10457:SF7">
    <property type="entry name" value="GALACTOKINASE-RELATED"/>
    <property type="match status" value="1"/>
</dbReference>
<organism evidence="7 8">
    <name type="scientific">Toxocara canis</name>
    <name type="common">Canine roundworm</name>
    <dbReference type="NCBI Taxonomy" id="6265"/>
    <lineage>
        <taxon>Eukaryota</taxon>
        <taxon>Metazoa</taxon>
        <taxon>Ecdysozoa</taxon>
        <taxon>Nematoda</taxon>
        <taxon>Chromadorea</taxon>
        <taxon>Rhabditida</taxon>
        <taxon>Spirurina</taxon>
        <taxon>Ascaridomorpha</taxon>
        <taxon>Ascaridoidea</taxon>
        <taxon>Toxocaridae</taxon>
        <taxon>Toxocara</taxon>
    </lineage>
</organism>
<gene>
    <name evidence="7" type="primary">Galk2</name>
    <name evidence="7" type="ORF">Tcan_04282</name>
</gene>
<dbReference type="Gene3D" id="1.20.1440.340">
    <property type="match status" value="1"/>
</dbReference>
<dbReference type="OMA" id="GFHDTYF"/>
<dbReference type="SUPFAM" id="SSF55060">
    <property type="entry name" value="GHMP Kinase, C-terminal domain"/>
    <property type="match status" value="1"/>
</dbReference>
<comment type="caution">
    <text evidence="7">The sequence shown here is derived from an EMBL/GenBank/DDBJ whole genome shotgun (WGS) entry which is preliminary data.</text>
</comment>
<dbReference type="EMBL" id="JPKZ01000903">
    <property type="protein sequence ID" value="KHN84772.1"/>
    <property type="molecule type" value="Genomic_DNA"/>
</dbReference>
<dbReference type="InterPro" id="IPR019539">
    <property type="entry name" value="GalKase_N"/>
</dbReference>
<dbReference type="AlphaFoldDB" id="A0A0B2VTW5"/>
<evidence type="ECO:0000313" key="7">
    <source>
        <dbReference type="EMBL" id="KHN84772.1"/>
    </source>
</evidence>
<feature type="domain" description="GHMP kinase C-terminal" evidence="5">
    <location>
        <begin position="361"/>
        <end position="427"/>
    </location>
</feature>
<keyword evidence="3" id="KW-0067">ATP-binding</keyword>
<evidence type="ECO:0000313" key="8">
    <source>
        <dbReference type="Proteomes" id="UP000031036"/>
    </source>
</evidence>